<name>A0A1I0J6W0_9BACT</name>
<dbReference type="RefSeq" id="WP_074781077.1">
    <property type="nucleotide sequence ID" value="NZ_FOHT01000038.1"/>
</dbReference>
<evidence type="ECO:0000313" key="2">
    <source>
        <dbReference type="EMBL" id="SEU05647.1"/>
    </source>
</evidence>
<organism evidence="2 3">
    <name type="scientific">Draconibacterium orientale</name>
    <dbReference type="NCBI Taxonomy" id="1168034"/>
    <lineage>
        <taxon>Bacteria</taxon>
        <taxon>Pseudomonadati</taxon>
        <taxon>Bacteroidota</taxon>
        <taxon>Bacteroidia</taxon>
        <taxon>Marinilabiliales</taxon>
        <taxon>Prolixibacteraceae</taxon>
        <taxon>Draconibacterium</taxon>
    </lineage>
</organism>
<dbReference type="PANTHER" id="PTHR12526:SF630">
    <property type="entry name" value="GLYCOSYLTRANSFERASE"/>
    <property type="match status" value="1"/>
</dbReference>
<dbReference type="AlphaFoldDB" id="A0A1I0J6W0"/>
<dbReference type="InterPro" id="IPR001296">
    <property type="entry name" value="Glyco_trans_1"/>
</dbReference>
<dbReference type="OrthoDB" id="1936552at2"/>
<reference evidence="2 3" key="1">
    <citation type="submission" date="2016-10" db="EMBL/GenBank/DDBJ databases">
        <authorList>
            <person name="de Groot N.N."/>
        </authorList>
    </citation>
    <scope>NUCLEOTIDE SEQUENCE [LARGE SCALE GENOMIC DNA]</scope>
    <source>
        <strain evidence="2 3">DSM 25947</strain>
    </source>
</reference>
<evidence type="ECO:0000313" key="3">
    <source>
        <dbReference type="Proteomes" id="UP000181981"/>
    </source>
</evidence>
<dbReference type="GO" id="GO:0016757">
    <property type="term" value="F:glycosyltransferase activity"/>
    <property type="evidence" value="ECO:0007669"/>
    <property type="project" value="InterPro"/>
</dbReference>
<dbReference type="SUPFAM" id="SSF53756">
    <property type="entry name" value="UDP-Glycosyltransferase/glycogen phosphorylase"/>
    <property type="match status" value="1"/>
</dbReference>
<gene>
    <name evidence="2" type="ORF">SAMN05444285_13831</name>
</gene>
<dbReference type="Gene3D" id="3.40.50.2000">
    <property type="entry name" value="Glycogen Phosphorylase B"/>
    <property type="match status" value="2"/>
</dbReference>
<keyword evidence="2" id="KW-0808">Transferase</keyword>
<proteinExistence type="predicted"/>
<dbReference type="Proteomes" id="UP000181981">
    <property type="component" value="Unassembled WGS sequence"/>
</dbReference>
<sequence length="398" mass="46062">MQKKILYVGNFSFPNGNASGARVLGNGYLFRELGYKTFFIGLDKQLNENSNLPETRNEFEGFAYYNLPYPKGVRGWIAYKQRYIEVAKLIKDLNIDIIILYGSPTISLFGSLLKSFAKKNNIKILTDVVDWLAIGSGGLIFRIVKYFDTNYQKRYLNNQVDGVITISSYLQKYYKKRVDNTIIIPPLVNTLHFNQLYNNISTHKTTKIIYVGEPFPINATNVNPKSFKDRLDKVIDTLYKLKEHDFIFDVYGLTYDQYITVVDYQKDKLNELKDKVIFHGPIENRIARQKIAQSDYSILFRDINKMTKAGFPTKVVESISCGTPVITNNTSDLQNYIFEGENGFVVDLSKPDLHLHKMNEILKMDTMAINKMKQNCAKSELFSYQNFKDKTERFLQKI</sequence>
<dbReference type="Pfam" id="PF00534">
    <property type="entry name" value="Glycos_transf_1"/>
    <property type="match status" value="1"/>
</dbReference>
<feature type="domain" description="Glycosyl transferase family 1" evidence="1">
    <location>
        <begin position="231"/>
        <end position="374"/>
    </location>
</feature>
<dbReference type="PANTHER" id="PTHR12526">
    <property type="entry name" value="GLYCOSYLTRANSFERASE"/>
    <property type="match status" value="1"/>
</dbReference>
<accession>A0A1I0J6W0</accession>
<evidence type="ECO:0000259" key="1">
    <source>
        <dbReference type="Pfam" id="PF00534"/>
    </source>
</evidence>
<dbReference type="EMBL" id="FOHT01000038">
    <property type="protein sequence ID" value="SEU05647.1"/>
    <property type="molecule type" value="Genomic_DNA"/>
</dbReference>
<protein>
    <submittedName>
        <fullName evidence="2">Glycosyltransferase involved in cell wall bisynthesis</fullName>
    </submittedName>
</protein>